<dbReference type="PANTHER" id="PTHR15615:SF122">
    <property type="entry name" value="CYCLIN"/>
    <property type="match status" value="1"/>
</dbReference>
<dbReference type="GO" id="GO:0016538">
    <property type="term" value="F:cyclin-dependent protein serine/threonine kinase regulator activity"/>
    <property type="evidence" value="ECO:0007669"/>
    <property type="project" value="TreeGrafter"/>
</dbReference>
<dbReference type="InterPro" id="IPR013922">
    <property type="entry name" value="Cyclin_PHO80-like"/>
</dbReference>
<dbReference type="Gene3D" id="1.10.472.10">
    <property type="entry name" value="Cyclin-like"/>
    <property type="match status" value="1"/>
</dbReference>
<dbReference type="AlphaFoldDB" id="A0A1L0BL63"/>
<evidence type="ECO:0000313" key="2">
    <source>
        <dbReference type="Proteomes" id="UP000182334"/>
    </source>
</evidence>
<organism evidence="1 2">
    <name type="scientific">Sungouiella intermedia</name>
    <dbReference type="NCBI Taxonomy" id="45354"/>
    <lineage>
        <taxon>Eukaryota</taxon>
        <taxon>Fungi</taxon>
        <taxon>Dikarya</taxon>
        <taxon>Ascomycota</taxon>
        <taxon>Saccharomycotina</taxon>
        <taxon>Pichiomycetes</taxon>
        <taxon>Metschnikowiaceae</taxon>
        <taxon>Sungouiella</taxon>
    </lineage>
</organism>
<dbReference type="STRING" id="45354.A0A1L0BL63"/>
<reference evidence="1 2" key="1">
    <citation type="submission" date="2016-10" db="EMBL/GenBank/DDBJ databases">
        <authorList>
            <person name="de Groot N.N."/>
        </authorList>
    </citation>
    <scope>NUCLEOTIDE SEQUENCE [LARGE SCALE GENOMIC DNA]</scope>
    <source>
        <strain evidence="1 2">CBS 141442</strain>
    </source>
</reference>
<dbReference type="GO" id="GO:0005634">
    <property type="term" value="C:nucleus"/>
    <property type="evidence" value="ECO:0007669"/>
    <property type="project" value="TreeGrafter"/>
</dbReference>
<accession>A0A1L0BL63</accession>
<dbReference type="PANTHER" id="PTHR15615">
    <property type="match status" value="1"/>
</dbReference>
<name>A0A1L0BL63_9ASCO</name>
<dbReference type="Pfam" id="PF08613">
    <property type="entry name" value="Cyclin"/>
    <property type="match status" value="1"/>
</dbReference>
<dbReference type="CDD" id="cd20558">
    <property type="entry name" value="CYCLIN_ScPCL7-like"/>
    <property type="match status" value="1"/>
</dbReference>
<evidence type="ECO:0000313" key="1">
    <source>
        <dbReference type="EMBL" id="SGZ50922.1"/>
    </source>
</evidence>
<dbReference type="Proteomes" id="UP000182334">
    <property type="component" value="Chromosome II"/>
</dbReference>
<dbReference type="GO" id="GO:0000307">
    <property type="term" value="C:cyclin-dependent protein kinase holoenzyme complex"/>
    <property type="evidence" value="ECO:0007669"/>
    <property type="project" value="TreeGrafter"/>
</dbReference>
<gene>
    <name evidence="1" type="ORF">SAMEA4029010_CIC11G00000003617</name>
</gene>
<dbReference type="OrthoDB" id="5304883at2759"/>
<protein>
    <submittedName>
        <fullName evidence="1">CIC11C00000003617</fullName>
    </submittedName>
</protein>
<sequence length="400" mass="45722">MALTATAIGATTPYTNKYVSDIPLKRPAETFVDDPNTLEEVLVEDLEFDLAHGIKDINRLHVFHAITIFNTMLQDLIRLSSNKELFDQFREQRLLAYQIYLDDLEKHLPETKTGFHDDDLPLPLETPTETSFLEFLLDYNVEPLRTFPKNDFLGLSPPLEFNKRDYQDDDLKLHLKLESVVDLSSSLPSEVGDIVLDIDLTQEAPAELGAFISTESLIQTTSFDVLADPITAHSKERLKKEVLYHMAPKIKQQAEHLLKCFGLVKAPPITTEQFLLRIKTYSPLVSVSVYIHSAYMIFKLCVLLDVMKVTPLNVYRLILALIRCLTKKLEDIHLKQKNFAVVGGVALKDLCKIEVSFLYLLNFKLVVSEYILNHFLTKDYLALRAFCKKHFHEGEGSHEV</sequence>
<dbReference type="GO" id="GO:0019901">
    <property type="term" value="F:protein kinase binding"/>
    <property type="evidence" value="ECO:0007669"/>
    <property type="project" value="InterPro"/>
</dbReference>
<proteinExistence type="predicted"/>
<dbReference type="EMBL" id="LT635757">
    <property type="protein sequence ID" value="SGZ50922.1"/>
    <property type="molecule type" value="Genomic_DNA"/>
</dbReference>
<keyword evidence="2" id="KW-1185">Reference proteome</keyword>